<gene>
    <name evidence="11" type="ORF">SAMN06295937_1004118</name>
</gene>
<dbReference type="InterPro" id="IPR002078">
    <property type="entry name" value="Sigma_54_int"/>
</dbReference>
<dbReference type="SUPFAM" id="SSF52172">
    <property type="entry name" value="CheY-like"/>
    <property type="match status" value="1"/>
</dbReference>
<keyword evidence="4" id="KW-0902">Two-component regulatory system</keyword>
<evidence type="ECO:0000256" key="2">
    <source>
        <dbReference type="ARBA" id="ARBA00022741"/>
    </source>
</evidence>
<dbReference type="PANTHER" id="PTHR32071">
    <property type="entry name" value="TRANSCRIPTIONAL REGULATORY PROTEIN"/>
    <property type="match status" value="1"/>
</dbReference>
<keyword evidence="2" id="KW-0547">Nucleotide-binding</keyword>
<feature type="domain" description="Response regulatory" evidence="10">
    <location>
        <begin position="9"/>
        <end position="123"/>
    </location>
</feature>
<dbReference type="Gene3D" id="3.40.50.300">
    <property type="entry name" value="P-loop containing nucleotide triphosphate hydrolases"/>
    <property type="match status" value="1"/>
</dbReference>
<dbReference type="GO" id="GO:0006355">
    <property type="term" value="P:regulation of DNA-templated transcription"/>
    <property type="evidence" value="ECO:0007669"/>
    <property type="project" value="InterPro"/>
</dbReference>
<dbReference type="CDD" id="cd00009">
    <property type="entry name" value="AAA"/>
    <property type="match status" value="1"/>
</dbReference>
<reference evidence="12" key="1">
    <citation type="submission" date="2017-02" db="EMBL/GenBank/DDBJ databases">
        <authorList>
            <person name="Varghese N."/>
            <person name="Submissions S."/>
        </authorList>
    </citation>
    <scope>NUCLEOTIDE SEQUENCE [LARGE SCALE GENOMIC DNA]</scope>
    <source>
        <strain evidence="12">R11H</strain>
    </source>
</reference>
<evidence type="ECO:0000313" key="12">
    <source>
        <dbReference type="Proteomes" id="UP000190044"/>
    </source>
</evidence>
<dbReference type="Pfam" id="PF00072">
    <property type="entry name" value="Response_reg"/>
    <property type="match status" value="1"/>
</dbReference>
<evidence type="ECO:0000256" key="5">
    <source>
        <dbReference type="ARBA" id="ARBA00023015"/>
    </source>
</evidence>
<dbReference type="GO" id="GO:0043565">
    <property type="term" value="F:sequence-specific DNA binding"/>
    <property type="evidence" value="ECO:0007669"/>
    <property type="project" value="InterPro"/>
</dbReference>
<dbReference type="InterPro" id="IPR003593">
    <property type="entry name" value="AAA+_ATPase"/>
</dbReference>
<dbReference type="OrthoDB" id="9154941at2"/>
<dbReference type="InterPro" id="IPR025662">
    <property type="entry name" value="Sigma_54_int_dom_ATP-bd_1"/>
</dbReference>
<dbReference type="PROSITE" id="PS00688">
    <property type="entry name" value="SIGMA54_INTERACT_3"/>
    <property type="match status" value="1"/>
</dbReference>
<protein>
    <submittedName>
        <fullName evidence="11">Two component, sigma54 specific, transcriptional regulator, Fis family</fullName>
    </submittedName>
</protein>
<dbReference type="GO" id="GO:0000160">
    <property type="term" value="P:phosphorelay signal transduction system"/>
    <property type="evidence" value="ECO:0007669"/>
    <property type="project" value="UniProtKB-KW"/>
</dbReference>
<dbReference type="EMBL" id="FUYP01000004">
    <property type="protein sequence ID" value="SKB37510.1"/>
    <property type="molecule type" value="Genomic_DNA"/>
</dbReference>
<dbReference type="Pfam" id="PF02954">
    <property type="entry name" value="HTH_8"/>
    <property type="match status" value="1"/>
</dbReference>
<keyword evidence="12" id="KW-1185">Reference proteome</keyword>
<dbReference type="InterPro" id="IPR011006">
    <property type="entry name" value="CheY-like_superfamily"/>
</dbReference>
<proteinExistence type="predicted"/>
<feature type="modified residue" description="4-aspartylphosphate" evidence="8">
    <location>
        <position position="58"/>
    </location>
</feature>
<evidence type="ECO:0000256" key="4">
    <source>
        <dbReference type="ARBA" id="ARBA00023012"/>
    </source>
</evidence>
<dbReference type="RefSeq" id="WP_079637530.1">
    <property type="nucleotide sequence ID" value="NZ_FUYP01000004.1"/>
</dbReference>
<dbReference type="GO" id="GO:0005524">
    <property type="term" value="F:ATP binding"/>
    <property type="evidence" value="ECO:0007669"/>
    <property type="project" value="UniProtKB-KW"/>
</dbReference>
<evidence type="ECO:0000259" key="10">
    <source>
        <dbReference type="PROSITE" id="PS50110"/>
    </source>
</evidence>
<keyword evidence="1 8" id="KW-0597">Phosphoprotein</keyword>
<name>A0A1T5ARR1_9SPHN</name>
<dbReference type="PROSITE" id="PS50045">
    <property type="entry name" value="SIGMA54_INTERACT_4"/>
    <property type="match status" value="1"/>
</dbReference>
<dbReference type="InterPro" id="IPR058031">
    <property type="entry name" value="AAA_lid_NorR"/>
</dbReference>
<dbReference type="PROSITE" id="PS50110">
    <property type="entry name" value="RESPONSE_REGULATORY"/>
    <property type="match status" value="1"/>
</dbReference>
<dbReference type="InterPro" id="IPR025944">
    <property type="entry name" value="Sigma_54_int_dom_CS"/>
</dbReference>
<dbReference type="SMART" id="SM00448">
    <property type="entry name" value="REC"/>
    <property type="match status" value="1"/>
</dbReference>
<dbReference type="FunFam" id="3.40.50.2300:FF:000018">
    <property type="entry name" value="DNA-binding transcriptional regulator NtrC"/>
    <property type="match status" value="1"/>
</dbReference>
<dbReference type="FunFam" id="3.40.50.300:FF:000006">
    <property type="entry name" value="DNA-binding transcriptional regulator NtrC"/>
    <property type="match status" value="1"/>
</dbReference>
<evidence type="ECO:0000259" key="9">
    <source>
        <dbReference type="PROSITE" id="PS50045"/>
    </source>
</evidence>
<evidence type="ECO:0000256" key="3">
    <source>
        <dbReference type="ARBA" id="ARBA00022840"/>
    </source>
</evidence>
<sequence>MTFFTDEQTILFVDDDPQLRDANLQSLDLAGLAVEAFADAANVLPRITRDFAGIVISDIRMPAMDGLEFRAAIHKVDPDIPVILITGHADVPMAVRALQDGAFDFLAKPFAADHLTSSARRALAHRALILDNRRLVAAVAEVDSPLIGESASMTRLRETIAQLAQADIDVLVEGETGTGKELVAHMIHRQSRRSGGALVAVNCAALPQELAEAELFGSDIVDRTTGKLGHAGRIRSAHRGTLFLDEIDTMHPAVQAKLLRVIEEREVQPIGAAAPEPVDLRVIAATKIDLMDALRAGTFREDLYYRLHVVKLRIPPLRERRSDIPQTFAYFLDEAARKMGLPGFRIDDRTRRYLVEHDWPGNVRELKNFAYSVVLNLPSDASRAPLQGEMTLAERVARFEAAVIRDAMTACGGDIARAMSILGVPRKTLYDKLGRHGISPKDYREGASGRGLRRP</sequence>
<dbReference type="Gene3D" id="1.10.10.60">
    <property type="entry name" value="Homeodomain-like"/>
    <property type="match status" value="1"/>
</dbReference>
<dbReference type="Pfam" id="PF25601">
    <property type="entry name" value="AAA_lid_14"/>
    <property type="match status" value="1"/>
</dbReference>
<dbReference type="SUPFAM" id="SSF52540">
    <property type="entry name" value="P-loop containing nucleoside triphosphate hydrolases"/>
    <property type="match status" value="1"/>
</dbReference>
<evidence type="ECO:0000256" key="6">
    <source>
        <dbReference type="ARBA" id="ARBA00023159"/>
    </source>
</evidence>
<dbReference type="InterPro" id="IPR009057">
    <property type="entry name" value="Homeodomain-like_sf"/>
</dbReference>
<dbReference type="PANTHER" id="PTHR32071:SF57">
    <property type="entry name" value="C4-DICARBOXYLATE TRANSPORT TRANSCRIPTIONAL REGULATORY PROTEIN DCTD"/>
    <property type="match status" value="1"/>
</dbReference>
<dbReference type="Proteomes" id="UP000190044">
    <property type="component" value="Unassembled WGS sequence"/>
</dbReference>
<evidence type="ECO:0000256" key="1">
    <source>
        <dbReference type="ARBA" id="ARBA00022553"/>
    </source>
</evidence>
<dbReference type="CDD" id="cd17549">
    <property type="entry name" value="REC_DctD-like"/>
    <property type="match status" value="1"/>
</dbReference>
<dbReference type="InterPro" id="IPR002197">
    <property type="entry name" value="HTH_Fis"/>
</dbReference>
<dbReference type="Pfam" id="PF00158">
    <property type="entry name" value="Sigma54_activat"/>
    <property type="match status" value="1"/>
</dbReference>
<evidence type="ECO:0000256" key="7">
    <source>
        <dbReference type="ARBA" id="ARBA00023163"/>
    </source>
</evidence>
<keyword evidence="5" id="KW-0805">Transcription regulation</keyword>
<dbReference type="InterPro" id="IPR001789">
    <property type="entry name" value="Sig_transdc_resp-reg_receiver"/>
</dbReference>
<evidence type="ECO:0000313" key="11">
    <source>
        <dbReference type="EMBL" id="SKB37510.1"/>
    </source>
</evidence>
<dbReference type="AlphaFoldDB" id="A0A1T5ARR1"/>
<keyword evidence="7" id="KW-0804">Transcription</keyword>
<organism evidence="11 12">
    <name type="scientific">Sphingopyxis flava</name>
    <dbReference type="NCBI Taxonomy" id="1507287"/>
    <lineage>
        <taxon>Bacteria</taxon>
        <taxon>Pseudomonadati</taxon>
        <taxon>Pseudomonadota</taxon>
        <taxon>Alphaproteobacteria</taxon>
        <taxon>Sphingomonadales</taxon>
        <taxon>Sphingomonadaceae</taxon>
        <taxon>Sphingopyxis</taxon>
    </lineage>
</organism>
<dbReference type="SMART" id="SM00382">
    <property type="entry name" value="AAA"/>
    <property type="match status" value="1"/>
</dbReference>
<dbReference type="Gene3D" id="3.40.50.2300">
    <property type="match status" value="1"/>
</dbReference>
<evidence type="ECO:0000256" key="8">
    <source>
        <dbReference type="PROSITE-ProRule" id="PRU00169"/>
    </source>
</evidence>
<dbReference type="InterPro" id="IPR027417">
    <property type="entry name" value="P-loop_NTPase"/>
</dbReference>
<dbReference type="SUPFAM" id="SSF46689">
    <property type="entry name" value="Homeodomain-like"/>
    <property type="match status" value="1"/>
</dbReference>
<dbReference type="Gene3D" id="1.10.8.60">
    <property type="match status" value="1"/>
</dbReference>
<feature type="domain" description="Sigma-54 factor interaction" evidence="9">
    <location>
        <begin position="146"/>
        <end position="375"/>
    </location>
</feature>
<accession>A0A1T5ARR1</accession>
<dbReference type="PROSITE" id="PS00675">
    <property type="entry name" value="SIGMA54_INTERACT_1"/>
    <property type="match status" value="1"/>
</dbReference>
<keyword evidence="3" id="KW-0067">ATP-binding</keyword>
<keyword evidence="6" id="KW-0010">Activator</keyword>